<accession>A0A6G1G244</accession>
<reference evidence="4" key="2">
    <citation type="submission" date="2020-04" db="EMBL/GenBank/DDBJ databases">
        <authorList>
            <consortium name="NCBI Genome Project"/>
        </authorList>
    </citation>
    <scope>NUCLEOTIDE SEQUENCE</scope>
    <source>
        <strain evidence="4">CBS 781.70</strain>
    </source>
</reference>
<evidence type="ECO:0000313" key="2">
    <source>
        <dbReference type="EMBL" id="KAF1812113.1"/>
    </source>
</evidence>
<sequence>MVLSRTRGMQEKLLQELIDNDIDENTEITADVIDRLSFLDKYIKETQRRHNPSFQPGRTAKVDLVLPGGTRSLRTQLLSRRYTTSTTALICGIILISSTLTAGTPRRSRADTRQCISHSLRARVCTLGSILPYRRSRFSFRS</sequence>
<evidence type="ECO:0000313" key="3">
    <source>
        <dbReference type="Proteomes" id="UP000504638"/>
    </source>
</evidence>
<dbReference type="GO" id="GO:0005506">
    <property type="term" value="F:iron ion binding"/>
    <property type="evidence" value="ECO:0007669"/>
    <property type="project" value="InterPro"/>
</dbReference>
<dbReference type="GeneID" id="54421231"/>
<dbReference type="InterPro" id="IPR001128">
    <property type="entry name" value="Cyt_P450"/>
</dbReference>
<keyword evidence="1" id="KW-0472">Membrane</keyword>
<proteinExistence type="predicted"/>
<dbReference type="InterPro" id="IPR036396">
    <property type="entry name" value="Cyt_P450_sf"/>
</dbReference>
<dbReference type="SUPFAM" id="SSF48264">
    <property type="entry name" value="Cytochrome P450"/>
    <property type="match status" value="1"/>
</dbReference>
<dbReference type="AlphaFoldDB" id="A0A6G1G244"/>
<name>A0A6G1G244_9PEZI</name>
<dbReference type="GO" id="GO:0016705">
    <property type="term" value="F:oxidoreductase activity, acting on paired donors, with incorporation or reduction of molecular oxygen"/>
    <property type="evidence" value="ECO:0007669"/>
    <property type="project" value="InterPro"/>
</dbReference>
<keyword evidence="1" id="KW-0812">Transmembrane</keyword>
<dbReference type="GO" id="GO:0020037">
    <property type="term" value="F:heme binding"/>
    <property type="evidence" value="ECO:0007669"/>
    <property type="project" value="InterPro"/>
</dbReference>
<gene>
    <name evidence="2 4" type="ORF">P152DRAFT_46587</name>
</gene>
<dbReference type="EMBL" id="ML975159">
    <property type="protein sequence ID" value="KAF1812113.1"/>
    <property type="molecule type" value="Genomic_DNA"/>
</dbReference>
<evidence type="ECO:0000313" key="4">
    <source>
        <dbReference type="RefSeq" id="XP_033533744.1"/>
    </source>
</evidence>
<reference evidence="4" key="3">
    <citation type="submission" date="2025-04" db="UniProtKB">
        <authorList>
            <consortium name="RefSeq"/>
        </authorList>
    </citation>
    <scope>IDENTIFICATION</scope>
    <source>
        <strain evidence="4">CBS 781.70</strain>
    </source>
</reference>
<keyword evidence="1" id="KW-1133">Transmembrane helix</keyword>
<dbReference type="GO" id="GO:0004497">
    <property type="term" value="F:monooxygenase activity"/>
    <property type="evidence" value="ECO:0007669"/>
    <property type="project" value="InterPro"/>
</dbReference>
<dbReference type="OrthoDB" id="1470350at2759"/>
<dbReference type="Proteomes" id="UP000504638">
    <property type="component" value="Unplaced"/>
</dbReference>
<reference evidence="2 4" key="1">
    <citation type="submission" date="2020-01" db="EMBL/GenBank/DDBJ databases">
        <authorList>
            <consortium name="DOE Joint Genome Institute"/>
            <person name="Haridas S."/>
            <person name="Albert R."/>
            <person name="Binder M."/>
            <person name="Bloem J."/>
            <person name="Labutti K."/>
            <person name="Salamov A."/>
            <person name="Andreopoulos B."/>
            <person name="Baker S.E."/>
            <person name="Barry K."/>
            <person name="Bills G."/>
            <person name="Bluhm B.H."/>
            <person name="Cannon C."/>
            <person name="Castanera R."/>
            <person name="Culley D.E."/>
            <person name="Daum C."/>
            <person name="Ezra D."/>
            <person name="Gonzalez J.B."/>
            <person name="Henrissat B."/>
            <person name="Kuo A."/>
            <person name="Liang C."/>
            <person name="Lipzen A."/>
            <person name="Lutzoni F."/>
            <person name="Magnuson J."/>
            <person name="Mondo S."/>
            <person name="Nolan M."/>
            <person name="Ohm R."/>
            <person name="Pangilinan J."/>
            <person name="Park H.-J."/>
            <person name="Ramirez L."/>
            <person name="Alfaro M."/>
            <person name="Sun H."/>
            <person name="Tritt A."/>
            <person name="Yoshinaga Y."/>
            <person name="Zwiers L.-H."/>
            <person name="Turgeon B.G."/>
            <person name="Goodwin S.B."/>
            <person name="Spatafora J.W."/>
            <person name="Crous P.W."/>
            <person name="Grigoriev I.V."/>
        </authorList>
    </citation>
    <scope>NUCLEOTIDE SEQUENCE</scope>
    <source>
        <strain evidence="2 4">CBS 781.70</strain>
    </source>
</reference>
<organism evidence="2">
    <name type="scientific">Eremomyces bilateralis CBS 781.70</name>
    <dbReference type="NCBI Taxonomy" id="1392243"/>
    <lineage>
        <taxon>Eukaryota</taxon>
        <taxon>Fungi</taxon>
        <taxon>Dikarya</taxon>
        <taxon>Ascomycota</taxon>
        <taxon>Pezizomycotina</taxon>
        <taxon>Dothideomycetes</taxon>
        <taxon>Dothideomycetes incertae sedis</taxon>
        <taxon>Eremomycetales</taxon>
        <taxon>Eremomycetaceae</taxon>
        <taxon>Eremomyces</taxon>
    </lineage>
</organism>
<evidence type="ECO:0000256" key="1">
    <source>
        <dbReference type="SAM" id="Phobius"/>
    </source>
</evidence>
<protein>
    <submittedName>
        <fullName evidence="2 4">Uncharacterized protein</fullName>
    </submittedName>
</protein>
<keyword evidence="3" id="KW-1185">Reference proteome</keyword>
<feature type="transmembrane region" description="Helical" evidence="1">
    <location>
        <begin position="82"/>
        <end position="103"/>
    </location>
</feature>
<dbReference type="RefSeq" id="XP_033533744.1">
    <property type="nucleotide sequence ID" value="XM_033680661.1"/>
</dbReference>
<dbReference type="Gene3D" id="1.10.630.10">
    <property type="entry name" value="Cytochrome P450"/>
    <property type="match status" value="1"/>
</dbReference>
<dbReference type="Pfam" id="PF00067">
    <property type="entry name" value="p450"/>
    <property type="match status" value="1"/>
</dbReference>